<evidence type="ECO:0000256" key="1">
    <source>
        <dbReference type="SAM" id="MobiDB-lite"/>
    </source>
</evidence>
<reference evidence="3 6" key="2">
    <citation type="journal article" date="2014" name="BMC Genomics">
        <title>An improved genome release (version Mt4.0) for the model legume Medicago truncatula.</title>
        <authorList>
            <person name="Tang H."/>
            <person name="Krishnakumar V."/>
            <person name="Bidwell S."/>
            <person name="Rosen B."/>
            <person name="Chan A."/>
            <person name="Zhou S."/>
            <person name="Gentzbittel L."/>
            <person name="Childs K.L."/>
            <person name="Yandell M."/>
            <person name="Gundlach H."/>
            <person name="Mayer K.F."/>
            <person name="Schwartz D.C."/>
            <person name="Town C.D."/>
        </authorList>
    </citation>
    <scope>GENOME REANNOTATION</scope>
    <source>
        <strain evidence="3">A17</strain>
        <strain evidence="5 6">cv. Jemalong A17</strain>
    </source>
</reference>
<proteinExistence type="predicted"/>
<dbReference type="PANTHER" id="PTHR35094">
    <property type="entry name" value="LEUCINE-RICH REPEAT EXTENSIN-LIKE PROTEIN 2"/>
    <property type="match status" value="1"/>
</dbReference>
<dbReference type="EnsemblPlants" id="KEH28250">
    <property type="protein sequence ID" value="KEH28250"/>
    <property type="gene ID" value="MTR_5g079575"/>
</dbReference>
<dbReference type="Proteomes" id="UP000002051">
    <property type="component" value="Chromosome 5"/>
</dbReference>
<name>A0A072UQW4_MEDTR</name>
<gene>
    <name evidence="3" type="ordered locus">MTR_5g079575</name>
    <name evidence="4" type="ORF">MtrunA17_Chr5g0435061</name>
</gene>
<evidence type="ECO:0000313" key="4">
    <source>
        <dbReference type="EMBL" id="RHN56954.1"/>
    </source>
</evidence>
<dbReference type="AlphaFoldDB" id="A0A072UQW4"/>
<reference evidence="3 6" key="1">
    <citation type="journal article" date="2011" name="Nature">
        <title>The Medicago genome provides insight into the evolution of rhizobial symbioses.</title>
        <authorList>
            <person name="Young N.D."/>
            <person name="Debelle F."/>
            <person name="Oldroyd G.E."/>
            <person name="Geurts R."/>
            <person name="Cannon S.B."/>
            <person name="Udvardi M.K."/>
            <person name="Benedito V.A."/>
            <person name="Mayer K.F."/>
            <person name="Gouzy J."/>
            <person name="Schoof H."/>
            <person name="Van de Peer Y."/>
            <person name="Proost S."/>
            <person name="Cook D.R."/>
            <person name="Meyers B.C."/>
            <person name="Spannagl M."/>
            <person name="Cheung F."/>
            <person name="De Mita S."/>
            <person name="Krishnakumar V."/>
            <person name="Gundlach H."/>
            <person name="Zhou S."/>
            <person name="Mudge J."/>
            <person name="Bharti A.K."/>
            <person name="Murray J.D."/>
            <person name="Naoumkina M.A."/>
            <person name="Rosen B."/>
            <person name="Silverstein K.A."/>
            <person name="Tang H."/>
            <person name="Rombauts S."/>
            <person name="Zhao P.X."/>
            <person name="Zhou P."/>
            <person name="Barbe V."/>
            <person name="Bardou P."/>
            <person name="Bechner M."/>
            <person name="Bellec A."/>
            <person name="Berger A."/>
            <person name="Berges H."/>
            <person name="Bidwell S."/>
            <person name="Bisseling T."/>
            <person name="Choisne N."/>
            <person name="Couloux A."/>
            <person name="Denny R."/>
            <person name="Deshpande S."/>
            <person name="Dai X."/>
            <person name="Doyle J.J."/>
            <person name="Dudez A.M."/>
            <person name="Farmer A.D."/>
            <person name="Fouteau S."/>
            <person name="Franken C."/>
            <person name="Gibelin C."/>
            <person name="Gish J."/>
            <person name="Goldstein S."/>
            <person name="Gonzalez A.J."/>
            <person name="Green P.J."/>
            <person name="Hallab A."/>
            <person name="Hartog M."/>
            <person name="Hua A."/>
            <person name="Humphray S.J."/>
            <person name="Jeong D.H."/>
            <person name="Jing Y."/>
            <person name="Jocker A."/>
            <person name="Kenton S.M."/>
            <person name="Kim D.J."/>
            <person name="Klee K."/>
            <person name="Lai H."/>
            <person name="Lang C."/>
            <person name="Lin S."/>
            <person name="Macmil S.L."/>
            <person name="Magdelenat G."/>
            <person name="Matthews L."/>
            <person name="McCorrison J."/>
            <person name="Monaghan E.L."/>
            <person name="Mun J.H."/>
            <person name="Najar F.Z."/>
            <person name="Nicholson C."/>
            <person name="Noirot C."/>
            <person name="O'Bleness M."/>
            <person name="Paule C.R."/>
            <person name="Poulain J."/>
            <person name="Prion F."/>
            <person name="Qin B."/>
            <person name="Qu C."/>
            <person name="Retzel E.F."/>
            <person name="Riddle C."/>
            <person name="Sallet E."/>
            <person name="Samain S."/>
            <person name="Samson N."/>
            <person name="Sanders I."/>
            <person name="Saurat O."/>
            <person name="Scarpelli C."/>
            <person name="Schiex T."/>
            <person name="Segurens B."/>
            <person name="Severin A.J."/>
            <person name="Sherrier D.J."/>
            <person name="Shi R."/>
            <person name="Sims S."/>
            <person name="Singer S.R."/>
            <person name="Sinharoy S."/>
            <person name="Sterck L."/>
            <person name="Viollet A."/>
            <person name="Wang B.B."/>
            <person name="Wang K."/>
            <person name="Wang M."/>
            <person name="Wang X."/>
            <person name="Warfsmann J."/>
            <person name="Weissenbach J."/>
            <person name="White D.D."/>
            <person name="White J.D."/>
            <person name="Wiley G.B."/>
            <person name="Wincker P."/>
            <person name="Xing Y."/>
            <person name="Yang L."/>
            <person name="Yao Z."/>
            <person name="Ying F."/>
            <person name="Zhai J."/>
            <person name="Zhou L."/>
            <person name="Zuber A."/>
            <person name="Denarie J."/>
            <person name="Dixon R.A."/>
            <person name="May G.D."/>
            <person name="Schwartz D.C."/>
            <person name="Rogers J."/>
            <person name="Quetier F."/>
            <person name="Town C.D."/>
            <person name="Roe B.A."/>
        </authorList>
    </citation>
    <scope>NUCLEOTIDE SEQUENCE [LARGE SCALE GENOMIC DNA]</scope>
    <source>
        <strain evidence="3">A17</strain>
        <strain evidence="5 6">cv. Jemalong A17</strain>
    </source>
</reference>
<dbReference type="Gramene" id="rna32426">
    <property type="protein sequence ID" value="RHN56954.1"/>
    <property type="gene ID" value="gene32426"/>
</dbReference>
<evidence type="ECO:0000313" key="5">
    <source>
        <dbReference type="EnsemblPlants" id="KEH28250"/>
    </source>
</evidence>
<keyword evidence="2 3" id="KW-0812">Transmembrane</keyword>
<dbReference type="Proteomes" id="UP000265566">
    <property type="component" value="Chromosome 5"/>
</dbReference>
<feature type="compositionally biased region" description="Pro residues" evidence="1">
    <location>
        <begin position="83"/>
        <end position="113"/>
    </location>
</feature>
<feature type="compositionally biased region" description="Pro residues" evidence="1">
    <location>
        <begin position="60"/>
        <end position="72"/>
    </location>
</feature>
<dbReference type="EMBL" id="CM001221">
    <property type="protein sequence ID" value="KEH28250.1"/>
    <property type="molecule type" value="Genomic_DNA"/>
</dbReference>
<sequence>MVSPKHSSQIFTIVLLFFITINAYSSSKLDQLSLASKPLDVEIKCGSCPCGNPCDEQLSPPQPPPTPPPESLPLPEYSSPINSNPPPSPPQQPSSPPPPPPRSRPPPTPPPPRFIYVSGEPTDVYYYYSAAQNRAVGFMVLACLGAMSITIIFG</sequence>
<dbReference type="PANTHER" id="PTHR35094:SF7">
    <property type="entry name" value="LEUCINE-RICH REPEAT EXTENSIN-LIKE PROTEIN 2"/>
    <property type="match status" value="1"/>
</dbReference>
<organism evidence="3 6">
    <name type="scientific">Medicago truncatula</name>
    <name type="common">Barrel medic</name>
    <name type="synonym">Medicago tribuloides</name>
    <dbReference type="NCBI Taxonomy" id="3880"/>
    <lineage>
        <taxon>Eukaryota</taxon>
        <taxon>Viridiplantae</taxon>
        <taxon>Streptophyta</taxon>
        <taxon>Embryophyta</taxon>
        <taxon>Tracheophyta</taxon>
        <taxon>Spermatophyta</taxon>
        <taxon>Magnoliopsida</taxon>
        <taxon>eudicotyledons</taxon>
        <taxon>Gunneridae</taxon>
        <taxon>Pentapetalae</taxon>
        <taxon>rosids</taxon>
        <taxon>fabids</taxon>
        <taxon>Fabales</taxon>
        <taxon>Fabaceae</taxon>
        <taxon>Papilionoideae</taxon>
        <taxon>50 kb inversion clade</taxon>
        <taxon>NPAAA clade</taxon>
        <taxon>Hologalegina</taxon>
        <taxon>IRL clade</taxon>
        <taxon>Trifolieae</taxon>
        <taxon>Medicago</taxon>
    </lineage>
</organism>
<feature type="transmembrane region" description="Helical" evidence="2">
    <location>
        <begin position="135"/>
        <end position="153"/>
    </location>
</feature>
<evidence type="ECO:0000313" key="6">
    <source>
        <dbReference type="Proteomes" id="UP000002051"/>
    </source>
</evidence>
<evidence type="ECO:0000256" key="2">
    <source>
        <dbReference type="SAM" id="Phobius"/>
    </source>
</evidence>
<evidence type="ECO:0000313" key="3">
    <source>
        <dbReference type="EMBL" id="KEH28250.1"/>
    </source>
</evidence>
<feature type="compositionally biased region" description="Low complexity" evidence="1">
    <location>
        <begin position="73"/>
        <end position="82"/>
    </location>
</feature>
<dbReference type="HOGENOM" id="CLU_111790_0_0_1"/>
<keyword evidence="6" id="KW-1185">Reference proteome</keyword>
<reference evidence="4" key="4">
    <citation type="journal article" date="2018" name="Nat. Plants">
        <title>Whole-genome landscape of Medicago truncatula symbiotic genes.</title>
        <authorList>
            <person name="Pecrix Y."/>
            <person name="Gamas P."/>
            <person name="Carrere S."/>
        </authorList>
    </citation>
    <scope>NUCLEOTIDE SEQUENCE</scope>
    <source>
        <tissue evidence="4">Leaves</tissue>
    </source>
</reference>
<protein>
    <submittedName>
        <fullName evidence="3">Transmembrane protein, putative</fullName>
    </submittedName>
</protein>
<accession>A0A072UQW4</accession>
<keyword evidence="2" id="KW-0472">Membrane</keyword>
<keyword evidence="2" id="KW-1133">Transmembrane helix</keyword>
<reference evidence="5" key="3">
    <citation type="submission" date="2015-04" db="UniProtKB">
        <authorList>
            <consortium name="EnsemblPlants"/>
        </authorList>
    </citation>
    <scope>IDENTIFICATION</scope>
    <source>
        <strain evidence="5">cv. Jemalong A17</strain>
    </source>
</reference>
<dbReference type="EMBL" id="PSQE01000005">
    <property type="protein sequence ID" value="RHN56954.1"/>
    <property type="molecule type" value="Genomic_DNA"/>
</dbReference>
<dbReference type="STRING" id="3880.A0A072UQW4"/>
<feature type="region of interest" description="Disordered" evidence="1">
    <location>
        <begin position="54"/>
        <end position="114"/>
    </location>
</feature>
<feature type="transmembrane region" description="Helical" evidence="2">
    <location>
        <begin position="6"/>
        <end position="24"/>
    </location>
</feature>